<organism evidence="1 2">
    <name type="scientific">Micromonospora taraxaci</name>
    <dbReference type="NCBI Taxonomy" id="1316803"/>
    <lineage>
        <taxon>Bacteria</taxon>
        <taxon>Bacillati</taxon>
        <taxon>Actinomycetota</taxon>
        <taxon>Actinomycetes</taxon>
        <taxon>Micromonosporales</taxon>
        <taxon>Micromonosporaceae</taxon>
        <taxon>Micromonospora</taxon>
    </lineage>
</organism>
<dbReference type="SUPFAM" id="SSF160631">
    <property type="entry name" value="SMI1/KNR4-like"/>
    <property type="match status" value="1"/>
</dbReference>
<dbReference type="Proteomes" id="UP000317685">
    <property type="component" value="Unassembled WGS sequence"/>
</dbReference>
<dbReference type="InterPro" id="IPR037883">
    <property type="entry name" value="Knr4/Smi1-like_sf"/>
</dbReference>
<evidence type="ECO:0000313" key="1">
    <source>
        <dbReference type="EMBL" id="TWG17104.1"/>
    </source>
</evidence>
<sequence length="214" mass="24258">MADQPIFYPVLNRWYATKIAREWNVPAKGVGYVTRFDVQRSYLDRHEVHQAGGRDVLEYWIPAEELADFNAHIVGAIIEEAEYRGPVNDQEFTDADKALGRPLPAAWRTYLQGESWFRRGWMSSGAYVWLNSPREMLEVHDAWDEATDEHPGIAIIGGDGSREQLVLDLRSDPAPVLLADITSSGWESATRQASDVSQLIDRIEAGTFEFTFEV</sequence>
<name>A0A561VZQ1_9ACTN</name>
<gene>
    <name evidence="1" type="ORF">FHU34_112445</name>
</gene>
<accession>A0A561VZQ1</accession>
<comment type="caution">
    <text evidence="1">The sequence shown here is derived from an EMBL/GenBank/DDBJ whole genome shotgun (WGS) entry which is preliminary data.</text>
</comment>
<keyword evidence="2" id="KW-1185">Reference proteome</keyword>
<proteinExistence type="predicted"/>
<reference evidence="1 2" key="1">
    <citation type="submission" date="2019-06" db="EMBL/GenBank/DDBJ databases">
        <title>Sequencing the genomes of 1000 actinobacteria strains.</title>
        <authorList>
            <person name="Klenk H.-P."/>
        </authorList>
    </citation>
    <scope>NUCLEOTIDE SEQUENCE [LARGE SCALE GENOMIC DNA]</scope>
    <source>
        <strain evidence="1 2">DSM 45885</strain>
    </source>
</reference>
<dbReference type="Gene3D" id="3.40.1580.10">
    <property type="entry name" value="SMI1/KNR4-like"/>
    <property type="match status" value="1"/>
</dbReference>
<dbReference type="AlphaFoldDB" id="A0A561VZQ1"/>
<dbReference type="EMBL" id="VIWZ01000001">
    <property type="protein sequence ID" value="TWG17104.1"/>
    <property type="molecule type" value="Genomic_DNA"/>
</dbReference>
<protein>
    <submittedName>
        <fullName evidence="1">Uncharacterized protein</fullName>
    </submittedName>
</protein>
<evidence type="ECO:0000313" key="2">
    <source>
        <dbReference type="Proteomes" id="UP000317685"/>
    </source>
</evidence>